<comment type="caution">
    <text evidence="2">The sequence shown here is derived from an EMBL/GenBank/DDBJ whole genome shotgun (WGS) entry which is preliminary data.</text>
</comment>
<dbReference type="EMBL" id="CAJNOQ010000006">
    <property type="protein sequence ID" value="CAF0737778.1"/>
    <property type="molecule type" value="Genomic_DNA"/>
</dbReference>
<dbReference type="PANTHER" id="PTHR24170">
    <property type="entry name" value="ANKYRIN REPEAT DOMAIN-CONTAINING PROTEIN 27"/>
    <property type="match status" value="1"/>
</dbReference>
<dbReference type="GO" id="GO:0005886">
    <property type="term" value="C:plasma membrane"/>
    <property type="evidence" value="ECO:0007669"/>
    <property type="project" value="TreeGrafter"/>
</dbReference>
<dbReference type="GO" id="GO:0005770">
    <property type="term" value="C:late endosome"/>
    <property type="evidence" value="ECO:0007669"/>
    <property type="project" value="TreeGrafter"/>
</dbReference>
<dbReference type="InterPro" id="IPR003123">
    <property type="entry name" value="VPS9"/>
</dbReference>
<dbReference type="Proteomes" id="UP000681722">
    <property type="component" value="Unassembled WGS sequence"/>
</dbReference>
<evidence type="ECO:0000259" key="1">
    <source>
        <dbReference type="PROSITE" id="PS51205"/>
    </source>
</evidence>
<sequence length="408" mass="47154">MDVPELEHCLFYNWLINDFIDLYLKAQNICSLVLVPSSNVTKYDYNREFVESHLFRSSPLFKGKHISLNLKYEISVEDNRTIHIYKPTTDKLIKILDQENVFDSSTQRSYIILIIDRPLNSTSTLTSPITSKSKYTFHLTTASYETAFIFLDALRPIEDLFTKLRTSLLLFIETYVILPNFIDDAVNKLNHLWINFVNEACQILNIDSSATFRKSPYVQLTTRQDIELASEIFITGNVYTKNWPAVITYTEMKDDRLSQEILKYQCKTAIRSSTAEATTGDNYTPVLAELKKLDYLKSSFEKAACIRSTLDLLLATMIQQQQQQQQSTENGVTVKYTKNQPQQPIAADDTLTSFIDLLTQSDMKNIVAHEYYTITFKFLPLPQDVDYAVTTFRASIEYLSEKKFLLNY</sequence>
<dbReference type="Gene3D" id="1.20.1050.80">
    <property type="entry name" value="VPS9 domain"/>
    <property type="match status" value="1"/>
</dbReference>
<dbReference type="PROSITE" id="PS51205">
    <property type="entry name" value="VPS9"/>
    <property type="match status" value="1"/>
</dbReference>
<dbReference type="InterPro" id="IPR037191">
    <property type="entry name" value="VPS9_dom_sf"/>
</dbReference>
<dbReference type="GO" id="GO:0005769">
    <property type="term" value="C:early endosome"/>
    <property type="evidence" value="ECO:0007669"/>
    <property type="project" value="TreeGrafter"/>
</dbReference>
<keyword evidence="4" id="KW-1185">Reference proteome</keyword>
<dbReference type="SUPFAM" id="SSF109993">
    <property type="entry name" value="VPS9 domain"/>
    <property type="match status" value="1"/>
</dbReference>
<dbReference type="GO" id="GO:0030133">
    <property type="term" value="C:transport vesicle"/>
    <property type="evidence" value="ECO:0007669"/>
    <property type="project" value="TreeGrafter"/>
</dbReference>
<dbReference type="Pfam" id="PF02204">
    <property type="entry name" value="VPS9"/>
    <property type="match status" value="1"/>
</dbReference>
<dbReference type="GO" id="GO:0000149">
    <property type="term" value="F:SNARE binding"/>
    <property type="evidence" value="ECO:0007669"/>
    <property type="project" value="TreeGrafter"/>
</dbReference>
<gene>
    <name evidence="2" type="ORF">GPM918_LOCUS80</name>
    <name evidence="3" type="ORF">SRO942_LOCUS81</name>
</gene>
<evidence type="ECO:0000313" key="3">
    <source>
        <dbReference type="EMBL" id="CAF3515794.1"/>
    </source>
</evidence>
<dbReference type="Proteomes" id="UP000663829">
    <property type="component" value="Unassembled WGS sequence"/>
</dbReference>
<dbReference type="EMBL" id="CAJOBC010000006">
    <property type="protein sequence ID" value="CAF3515794.1"/>
    <property type="molecule type" value="Genomic_DNA"/>
</dbReference>
<reference evidence="2" key="1">
    <citation type="submission" date="2021-02" db="EMBL/GenBank/DDBJ databases">
        <authorList>
            <person name="Nowell W R."/>
        </authorList>
    </citation>
    <scope>NUCLEOTIDE SEQUENCE</scope>
</reference>
<protein>
    <recommendedName>
        <fullName evidence="1">VPS9 domain-containing protein</fullName>
    </recommendedName>
</protein>
<accession>A0A813NI02</accession>
<proteinExistence type="predicted"/>
<evidence type="ECO:0000313" key="2">
    <source>
        <dbReference type="EMBL" id="CAF0737778.1"/>
    </source>
</evidence>
<name>A0A813NI02_9BILA</name>
<dbReference type="OrthoDB" id="411646at2759"/>
<evidence type="ECO:0000313" key="4">
    <source>
        <dbReference type="Proteomes" id="UP000663829"/>
    </source>
</evidence>
<feature type="domain" description="VPS9" evidence="1">
    <location>
        <begin position="251"/>
        <end position="408"/>
    </location>
</feature>
<organism evidence="2 4">
    <name type="scientific">Didymodactylos carnosus</name>
    <dbReference type="NCBI Taxonomy" id="1234261"/>
    <lineage>
        <taxon>Eukaryota</taxon>
        <taxon>Metazoa</taxon>
        <taxon>Spiralia</taxon>
        <taxon>Gnathifera</taxon>
        <taxon>Rotifera</taxon>
        <taxon>Eurotatoria</taxon>
        <taxon>Bdelloidea</taxon>
        <taxon>Philodinida</taxon>
        <taxon>Philodinidae</taxon>
        <taxon>Didymodactylos</taxon>
    </lineage>
</organism>
<dbReference type="InterPro" id="IPR051248">
    <property type="entry name" value="UPF0507/Ank_repeat_27"/>
</dbReference>
<dbReference type="AlphaFoldDB" id="A0A813NI02"/>
<dbReference type="GO" id="GO:0005085">
    <property type="term" value="F:guanyl-nucleotide exchange factor activity"/>
    <property type="evidence" value="ECO:0007669"/>
    <property type="project" value="TreeGrafter"/>
</dbReference>
<dbReference type="PANTHER" id="PTHR24170:SF1">
    <property type="entry name" value="DOMAIN PROTEIN, PUTATIVE (AFU_ORTHOLOGUE AFUA_1G09870)-RELATED"/>
    <property type="match status" value="1"/>
</dbReference>
<dbReference type="GO" id="GO:0097422">
    <property type="term" value="C:tubular endosome"/>
    <property type="evidence" value="ECO:0007669"/>
    <property type="project" value="TreeGrafter"/>
</dbReference>
<dbReference type="GO" id="GO:0045022">
    <property type="term" value="P:early endosome to late endosome transport"/>
    <property type="evidence" value="ECO:0007669"/>
    <property type="project" value="TreeGrafter"/>
</dbReference>